<dbReference type="EMBL" id="FOGV01000047">
    <property type="protein sequence ID" value="SES37098.1"/>
    <property type="molecule type" value="Genomic_DNA"/>
</dbReference>
<evidence type="ECO:0000256" key="1">
    <source>
        <dbReference type="SAM" id="Phobius"/>
    </source>
</evidence>
<keyword evidence="1" id="KW-0812">Transmembrane</keyword>
<evidence type="ECO:0000313" key="3">
    <source>
        <dbReference type="Proteomes" id="UP000199318"/>
    </source>
</evidence>
<feature type="transmembrane region" description="Helical" evidence="1">
    <location>
        <begin position="36"/>
        <end position="56"/>
    </location>
</feature>
<protein>
    <submittedName>
        <fullName evidence="2">Uncharacterized protein</fullName>
    </submittedName>
</protein>
<keyword evidence="1" id="KW-1133">Transmembrane helix</keyword>
<keyword evidence="3" id="KW-1185">Reference proteome</keyword>
<accession>A0A1H9WT36</accession>
<feature type="transmembrane region" description="Helical" evidence="1">
    <location>
        <begin position="68"/>
        <end position="85"/>
    </location>
</feature>
<name>A0A1H9WT36_9BACI</name>
<reference evidence="3" key="1">
    <citation type="submission" date="2016-10" db="EMBL/GenBank/DDBJ databases">
        <authorList>
            <person name="de Groot N.N."/>
        </authorList>
    </citation>
    <scope>NUCLEOTIDE SEQUENCE [LARGE SCALE GENOMIC DNA]</scope>
    <source>
        <strain evidence="3">10nlg</strain>
    </source>
</reference>
<keyword evidence="1" id="KW-0472">Membrane</keyword>
<dbReference type="RefSeq" id="WP_093075292.1">
    <property type="nucleotide sequence ID" value="NZ_FOGV01000047.1"/>
</dbReference>
<dbReference type="Proteomes" id="UP000199318">
    <property type="component" value="Unassembled WGS sequence"/>
</dbReference>
<sequence>MQRLIFWIGLGLLLGWTAALLINFETYQNVTTNLTVISPLVDGLIFMLVMFALYVVVWQTAVKNKKTASWQLGIAGALAMALAFVV</sequence>
<comment type="caution">
    <text evidence="2">The sequence shown here is derived from an EMBL/GenBank/DDBJ whole genome shotgun (WGS) entry which is preliminary data.</text>
</comment>
<evidence type="ECO:0000313" key="2">
    <source>
        <dbReference type="EMBL" id="SES37098.1"/>
    </source>
</evidence>
<proteinExistence type="predicted"/>
<dbReference type="STRING" id="1464123.SAMN05444126_1478"/>
<gene>
    <name evidence="2" type="ORF">SAMN05444126_1478</name>
</gene>
<organism evidence="2 3">
    <name type="scientific">Salisediminibacterium halotolerans</name>
    <dbReference type="NCBI Taxonomy" id="517425"/>
    <lineage>
        <taxon>Bacteria</taxon>
        <taxon>Bacillati</taxon>
        <taxon>Bacillota</taxon>
        <taxon>Bacilli</taxon>
        <taxon>Bacillales</taxon>
        <taxon>Bacillaceae</taxon>
        <taxon>Salisediminibacterium</taxon>
    </lineage>
</organism>
<dbReference type="OrthoDB" id="2972465at2"/>
<dbReference type="AlphaFoldDB" id="A0A1H9WT36"/>